<dbReference type="AlphaFoldDB" id="A0A0H5QTN1"/>
<protein>
    <recommendedName>
        <fullName evidence="4">Secreted protein</fullName>
    </recommendedName>
</protein>
<evidence type="ECO:0000256" key="1">
    <source>
        <dbReference type="SAM" id="SignalP"/>
    </source>
</evidence>
<proteinExistence type="predicted"/>
<name>A0A0H5QTN1_NEIMI</name>
<feature type="chain" id="PRO_5005223733" description="Secreted protein" evidence="1">
    <location>
        <begin position="26"/>
        <end position="88"/>
    </location>
</feature>
<feature type="signal peptide" evidence="1">
    <location>
        <begin position="1"/>
        <end position="25"/>
    </location>
</feature>
<dbReference type="EMBL" id="CVTF01000043">
    <property type="protein sequence ID" value="CRY99038.1"/>
    <property type="molecule type" value="Genomic_DNA"/>
</dbReference>
<evidence type="ECO:0000313" key="2">
    <source>
        <dbReference type="EMBL" id="CRY99038.1"/>
    </source>
</evidence>
<organism evidence="2 3">
    <name type="scientific">Neisseria meningitidis serogroup B</name>
    <dbReference type="NCBI Taxonomy" id="491"/>
    <lineage>
        <taxon>Bacteria</taxon>
        <taxon>Pseudomonadati</taxon>
        <taxon>Pseudomonadota</taxon>
        <taxon>Betaproteobacteria</taxon>
        <taxon>Neisseriales</taxon>
        <taxon>Neisseriaceae</taxon>
        <taxon>Neisseria</taxon>
    </lineage>
</organism>
<sequence length="88" mass="9777">MTKYSGLTKTSTALPRLAVLFVLSAASSPCLDLNLIHYKNHLSAVIPTDAKACLFESRIILHRHSRAGGNPDHWVAAMFKSRLKNQKF</sequence>
<evidence type="ECO:0000313" key="3">
    <source>
        <dbReference type="Proteomes" id="UP000182715"/>
    </source>
</evidence>
<evidence type="ECO:0008006" key="4">
    <source>
        <dbReference type="Google" id="ProtNLM"/>
    </source>
</evidence>
<dbReference type="Proteomes" id="UP000182715">
    <property type="component" value="Unassembled WGS sequence"/>
</dbReference>
<reference evidence="2 3" key="1">
    <citation type="submission" date="2014-11" db="EMBL/GenBank/DDBJ databases">
        <authorList>
            <person name="Diene M.Seydina."/>
        </authorList>
    </citation>
    <scope>NUCLEOTIDE SEQUENCE [LARGE SCALE GENOMIC DNA]</scope>
    <source>
        <strain evidence="2 3">Neisseria meningitidis CHUV</strain>
    </source>
</reference>
<keyword evidence="1" id="KW-0732">Signal</keyword>
<accession>A0A0H5QTN1</accession>